<dbReference type="AlphaFoldDB" id="A0A8J8P9W1"/>
<feature type="domain" description="DUF7260" evidence="1">
    <location>
        <begin position="2"/>
        <end position="225"/>
    </location>
</feature>
<organism evidence="2 3">
    <name type="scientific">Halonotius terrestris</name>
    <dbReference type="NCBI Taxonomy" id="2487750"/>
    <lineage>
        <taxon>Archaea</taxon>
        <taxon>Methanobacteriati</taxon>
        <taxon>Methanobacteriota</taxon>
        <taxon>Stenosarchaea group</taxon>
        <taxon>Halobacteria</taxon>
        <taxon>Halobacteriales</taxon>
        <taxon>Haloferacaceae</taxon>
        <taxon>Halonotius</taxon>
    </lineage>
</organism>
<evidence type="ECO:0000259" key="1">
    <source>
        <dbReference type="Pfam" id="PF23921"/>
    </source>
</evidence>
<gene>
    <name evidence="2" type="ORF">EGH24_12995</name>
</gene>
<name>A0A8J8P9W1_9EURY</name>
<evidence type="ECO:0000313" key="2">
    <source>
        <dbReference type="EMBL" id="TQQ78754.1"/>
    </source>
</evidence>
<proteinExistence type="predicted"/>
<comment type="caution">
    <text evidence="2">The sequence shown here is derived from an EMBL/GenBank/DDBJ whole genome shotgun (WGS) entry which is preliminary data.</text>
</comment>
<dbReference type="Pfam" id="PF23921">
    <property type="entry name" value="DUF7260"/>
    <property type="match status" value="1"/>
</dbReference>
<keyword evidence="3" id="KW-1185">Reference proteome</keyword>
<dbReference type="OrthoDB" id="206489at2157"/>
<dbReference type="InterPro" id="IPR055684">
    <property type="entry name" value="DUF7260"/>
</dbReference>
<dbReference type="Proteomes" id="UP000705823">
    <property type="component" value="Unassembled WGS sequence"/>
</dbReference>
<evidence type="ECO:0000313" key="3">
    <source>
        <dbReference type="Proteomes" id="UP000705823"/>
    </source>
</evidence>
<sequence>MEVKQECEAFKRFCQRIRTLETQIPQITQPSFRTQQIRSFSEQSVRDVIELCYRETVMAVDHYEQVYGNSFGDEISAEFGNNVAVLILEATLLSPLLKQRLLQAAQQCINSRRIFLKTLEDEQNTLKAAHSTCQKIQQTLFSNEDNSLNTLSNRRLIEQYESIRSLDDECEKWLHRRQQQIHDRRSTNSTKGEYRVLCPYLYTSLDVTYPILTIFVILHEQLQTRKQQIFRSYIR</sequence>
<accession>A0A8J8P9W1</accession>
<dbReference type="EMBL" id="RKLU01000008">
    <property type="protein sequence ID" value="TQQ78754.1"/>
    <property type="molecule type" value="Genomic_DNA"/>
</dbReference>
<dbReference type="RefSeq" id="WP_185903331.1">
    <property type="nucleotide sequence ID" value="NZ_RKLU01000008.1"/>
</dbReference>
<protein>
    <recommendedName>
        <fullName evidence="1">DUF7260 domain-containing protein</fullName>
    </recommendedName>
</protein>
<reference evidence="2" key="1">
    <citation type="submission" date="2019-02" db="EMBL/GenBank/DDBJ databases">
        <title>Halonotius sp. a new haloarchaeum isolated from saline soil.</title>
        <authorList>
            <person name="Duran-Viseras A."/>
            <person name="Sanchez-Porro C."/>
            <person name="Ventosa A."/>
        </authorList>
    </citation>
    <scope>NUCLEOTIDE SEQUENCE</scope>
    <source>
        <strain evidence="2">F15B</strain>
    </source>
</reference>